<evidence type="ECO:0000256" key="2">
    <source>
        <dbReference type="SAM" id="Phobius"/>
    </source>
</evidence>
<accession>A0A7D7QYH9</accession>
<name>A0A7D7QYH9_9ACTN</name>
<feature type="region of interest" description="Disordered" evidence="1">
    <location>
        <begin position="289"/>
        <end position="309"/>
    </location>
</feature>
<evidence type="ECO:0000313" key="3">
    <source>
        <dbReference type="EMBL" id="QMT02228.1"/>
    </source>
</evidence>
<feature type="compositionally biased region" description="Basic and acidic residues" evidence="1">
    <location>
        <begin position="25"/>
        <end position="51"/>
    </location>
</feature>
<dbReference type="AlphaFoldDB" id="A0A7D7QYH9"/>
<proteinExistence type="predicted"/>
<feature type="compositionally biased region" description="Low complexity" evidence="1">
    <location>
        <begin position="53"/>
        <end position="73"/>
    </location>
</feature>
<feature type="region of interest" description="Disordered" evidence="1">
    <location>
        <begin position="1"/>
        <end position="166"/>
    </location>
</feature>
<evidence type="ECO:0000313" key="4">
    <source>
        <dbReference type="Proteomes" id="UP000515663"/>
    </source>
</evidence>
<keyword evidence="2" id="KW-1133">Transmembrane helix</keyword>
<gene>
    <name evidence="3" type="ORF">H1R19_03380</name>
</gene>
<dbReference type="KEGG" id="gji:H1R19_03380"/>
<dbReference type="RefSeq" id="WP_188329420.1">
    <property type="nucleotide sequence ID" value="NZ_CP059491.1"/>
</dbReference>
<feature type="transmembrane region" description="Helical" evidence="2">
    <location>
        <begin position="175"/>
        <end position="198"/>
    </location>
</feature>
<evidence type="ECO:0000256" key="1">
    <source>
        <dbReference type="SAM" id="MobiDB-lite"/>
    </source>
</evidence>
<sequence length="430" mass="43704">MSDNDTPRPDSPSGDTPAGNTPSGETERREKPAGDTERIDPPAGETPRDDAAADTPSAAAAPNAADAPNAPDTQGGAGGRPGEEWRPVPGAEPSATEQFPTTPIAPGAQAYSKVPPSEADTTDLGGHGLGAPGTSQFRPGEEPFASGPIESGPIDAPAGGPVITSPRKKRSTAKIVAFSLVGVLLLVVIGAVGSELYLRNKVTGCLEESFSGLTGVPTSVEVSRKPILLQGTGDIPFVQVDTDDSAAGVRLHMRADGISSTDNTTDIRTLTGNGFIPFERIIELSKEQAAASGQSSGGSEGGGVGGGGSVAVDQITGNAADGTFEVQASFPVMFFSVPVSATVKPINTPDGRVEFKVEKASALVFGIPPDFAQQIVDQVTTSALGPFFDEVQVDGLKVTDTGLEFAISGSDVQLTNEMTGSSSNEGGCSI</sequence>
<feature type="compositionally biased region" description="Gly residues" evidence="1">
    <location>
        <begin position="295"/>
        <end position="309"/>
    </location>
</feature>
<reference evidence="4" key="1">
    <citation type="submission" date="2020-07" db="EMBL/GenBank/DDBJ databases">
        <title>novel species isolated from the respiratory tract of Marmot.</title>
        <authorList>
            <person name="Zhang G."/>
        </authorList>
    </citation>
    <scope>NUCLEOTIDE SEQUENCE [LARGE SCALE GENOMIC DNA]</scope>
    <source>
        <strain evidence="4">686</strain>
    </source>
</reference>
<dbReference type="Proteomes" id="UP000515663">
    <property type="component" value="Chromosome"/>
</dbReference>
<keyword evidence="2" id="KW-0812">Transmembrane</keyword>
<keyword evidence="2" id="KW-0472">Membrane</keyword>
<protein>
    <recommendedName>
        <fullName evidence="5">DUF2993 domain-containing protein</fullName>
    </recommendedName>
</protein>
<keyword evidence="4" id="KW-1185">Reference proteome</keyword>
<organism evidence="3 4">
    <name type="scientific">Gordonia jinghuaiqii</name>
    <dbReference type="NCBI Taxonomy" id="2758710"/>
    <lineage>
        <taxon>Bacteria</taxon>
        <taxon>Bacillati</taxon>
        <taxon>Actinomycetota</taxon>
        <taxon>Actinomycetes</taxon>
        <taxon>Mycobacteriales</taxon>
        <taxon>Gordoniaceae</taxon>
        <taxon>Gordonia</taxon>
    </lineage>
</organism>
<evidence type="ECO:0008006" key="5">
    <source>
        <dbReference type="Google" id="ProtNLM"/>
    </source>
</evidence>
<dbReference type="EMBL" id="CP059491">
    <property type="protein sequence ID" value="QMT02228.1"/>
    <property type="molecule type" value="Genomic_DNA"/>
</dbReference>